<evidence type="ECO:0000313" key="1">
    <source>
        <dbReference type="EMBL" id="VEN63028.1"/>
    </source>
</evidence>
<dbReference type="OrthoDB" id="5987976at2759"/>
<dbReference type="Proteomes" id="UP000410492">
    <property type="component" value="Unassembled WGS sequence"/>
</dbReference>
<sequence>MPFLPVLSTRLFLGYRSPSLTWRVSTMSSISL</sequence>
<accession>A0A653DS54</accession>
<organism evidence="1 2">
    <name type="scientific">Callosobruchus maculatus</name>
    <name type="common">Southern cowpea weevil</name>
    <name type="synonym">Pulse bruchid</name>
    <dbReference type="NCBI Taxonomy" id="64391"/>
    <lineage>
        <taxon>Eukaryota</taxon>
        <taxon>Metazoa</taxon>
        <taxon>Ecdysozoa</taxon>
        <taxon>Arthropoda</taxon>
        <taxon>Hexapoda</taxon>
        <taxon>Insecta</taxon>
        <taxon>Pterygota</taxon>
        <taxon>Neoptera</taxon>
        <taxon>Endopterygota</taxon>
        <taxon>Coleoptera</taxon>
        <taxon>Polyphaga</taxon>
        <taxon>Cucujiformia</taxon>
        <taxon>Chrysomeloidea</taxon>
        <taxon>Chrysomelidae</taxon>
        <taxon>Bruchinae</taxon>
        <taxon>Bruchini</taxon>
        <taxon>Callosobruchus</taxon>
    </lineage>
</organism>
<dbReference type="AlphaFoldDB" id="A0A653DS54"/>
<gene>
    <name evidence="1" type="ORF">CALMAC_LOCUS19981</name>
</gene>
<protein>
    <submittedName>
        <fullName evidence="1">Uncharacterized protein</fullName>
    </submittedName>
</protein>
<keyword evidence="2" id="KW-1185">Reference proteome</keyword>
<dbReference type="EMBL" id="CAACVG010014341">
    <property type="protein sequence ID" value="VEN63028.1"/>
    <property type="molecule type" value="Genomic_DNA"/>
</dbReference>
<name>A0A653DS54_CALMS</name>
<reference evidence="1 2" key="1">
    <citation type="submission" date="2019-01" db="EMBL/GenBank/DDBJ databases">
        <authorList>
            <person name="Sayadi A."/>
        </authorList>
    </citation>
    <scope>NUCLEOTIDE SEQUENCE [LARGE SCALE GENOMIC DNA]</scope>
</reference>
<evidence type="ECO:0000313" key="2">
    <source>
        <dbReference type="Proteomes" id="UP000410492"/>
    </source>
</evidence>
<proteinExistence type="predicted"/>